<sequence length="90" mass="9443">MVSDAGSRLRADLADVTRLTGAFADALRRPRSRGIGHAPRRIAVDLVVVLAGEYHHPGAPLSLSDLAEGMRASITPTRSSSTTALTAKAH</sequence>
<keyword evidence="2" id="KW-1185">Reference proteome</keyword>
<protein>
    <recommendedName>
        <fullName evidence="3">Transposase</fullName>
    </recommendedName>
</protein>
<evidence type="ECO:0000313" key="1">
    <source>
        <dbReference type="EMBL" id="MER6614465.1"/>
    </source>
</evidence>
<proteinExistence type="predicted"/>
<dbReference type="RefSeq" id="WP_351976304.1">
    <property type="nucleotide sequence ID" value="NZ_JBEPBX010000010.1"/>
</dbReference>
<evidence type="ECO:0008006" key="3">
    <source>
        <dbReference type="Google" id="ProtNLM"/>
    </source>
</evidence>
<accession>A0ABV1UVN6</accession>
<organism evidence="1 2">
    <name type="scientific">Streptomyces xantholiticus</name>
    <dbReference type="NCBI Taxonomy" id="68285"/>
    <lineage>
        <taxon>Bacteria</taxon>
        <taxon>Bacillati</taxon>
        <taxon>Actinomycetota</taxon>
        <taxon>Actinomycetes</taxon>
        <taxon>Kitasatosporales</taxon>
        <taxon>Streptomycetaceae</taxon>
        <taxon>Streptomyces</taxon>
    </lineage>
</organism>
<evidence type="ECO:0000313" key="2">
    <source>
        <dbReference type="Proteomes" id="UP001445472"/>
    </source>
</evidence>
<gene>
    <name evidence="1" type="ORF">ABT276_14040</name>
</gene>
<dbReference type="Proteomes" id="UP001445472">
    <property type="component" value="Unassembled WGS sequence"/>
</dbReference>
<comment type="caution">
    <text evidence="1">The sequence shown here is derived from an EMBL/GenBank/DDBJ whole genome shotgun (WGS) entry which is preliminary data.</text>
</comment>
<dbReference type="EMBL" id="JBEPBX010000010">
    <property type="protein sequence ID" value="MER6614465.1"/>
    <property type="molecule type" value="Genomic_DNA"/>
</dbReference>
<name>A0ABV1UVN6_9ACTN</name>
<reference evidence="1 2" key="1">
    <citation type="submission" date="2024-06" db="EMBL/GenBank/DDBJ databases">
        <title>The Natural Products Discovery Center: Release of the First 8490 Sequenced Strains for Exploring Actinobacteria Biosynthetic Diversity.</title>
        <authorList>
            <person name="Kalkreuter E."/>
            <person name="Kautsar S.A."/>
            <person name="Yang D."/>
            <person name="Bader C.D."/>
            <person name="Teijaro C.N."/>
            <person name="Fluegel L."/>
            <person name="Davis C.M."/>
            <person name="Simpson J.R."/>
            <person name="Lauterbach L."/>
            <person name="Steele A.D."/>
            <person name="Gui C."/>
            <person name="Meng S."/>
            <person name="Li G."/>
            <person name="Viehrig K."/>
            <person name="Ye F."/>
            <person name="Su P."/>
            <person name="Kiefer A.F."/>
            <person name="Nichols A."/>
            <person name="Cepeda A.J."/>
            <person name="Yan W."/>
            <person name="Fan B."/>
            <person name="Jiang Y."/>
            <person name="Adhikari A."/>
            <person name="Zheng C.-J."/>
            <person name="Schuster L."/>
            <person name="Cowan T.M."/>
            <person name="Smanski M.J."/>
            <person name="Chevrette M.G."/>
            <person name="De Carvalho L.P.S."/>
            <person name="Shen B."/>
        </authorList>
    </citation>
    <scope>NUCLEOTIDE SEQUENCE [LARGE SCALE GENOMIC DNA]</scope>
    <source>
        <strain evidence="1 2">NPDC000837</strain>
    </source>
</reference>